<evidence type="ECO:0000313" key="1">
    <source>
        <dbReference type="EMBL" id="KCW85721.1"/>
    </source>
</evidence>
<reference evidence="1" key="1">
    <citation type="submission" date="2013-07" db="EMBL/GenBank/DDBJ databases">
        <title>The genome of Eucalyptus grandis.</title>
        <authorList>
            <person name="Schmutz J."/>
            <person name="Hayes R."/>
            <person name="Myburg A."/>
            <person name="Tuskan G."/>
            <person name="Grattapaglia D."/>
            <person name="Rokhsar D.S."/>
        </authorList>
    </citation>
    <scope>NUCLEOTIDE SEQUENCE</scope>
    <source>
        <tissue evidence="1">Leaf extractions</tissue>
    </source>
</reference>
<accession>A0A059D5L7</accession>
<proteinExistence type="predicted"/>
<protein>
    <submittedName>
        <fullName evidence="1">Uncharacterized protein</fullName>
    </submittedName>
</protein>
<organism evidence="1">
    <name type="scientific">Eucalyptus grandis</name>
    <name type="common">Flooded gum</name>
    <dbReference type="NCBI Taxonomy" id="71139"/>
    <lineage>
        <taxon>Eukaryota</taxon>
        <taxon>Viridiplantae</taxon>
        <taxon>Streptophyta</taxon>
        <taxon>Embryophyta</taxon>
        <taxon>Tracheophyta</taxon>
        <taxon>Spermatophyta</taxon>
        <taxon>Magnoliopsida</taxon>
        <taxon>eudicotyledons</taxon>
        <taxon>Gunneridae</taxon>
        <taxon>Pentapetalae</taxon>
        <taxon>rosids</taxon>
        <taxon>malvids</taxon>
        <taxon>Myrtales</taxon>
        <taxon>Myrtaceae</taxon>
        <taxon>Myrtoideae</taxon>
        <taxon>Eucalypteae</taxon>
        <taxon>Eucalyptus</taxon>
    </lineage>
</organism>
<dbReference type="AlphaFoldDB" id="A0A059D5L7"/>
<dbReference type="InParanoid" id="A0A059D5L7"/>
<dbReference type="EMBL" id="KK198754">
    <property type="protein sequence ID" value="KCW85721.1"/>
    <property type="molecule type" value="Genomic_DNA"/>
</dbReference>
<sequence length="126" mass="13600">MAGLISQMHSCTEANELSSLSGSTPFAESHRFQHPWRLCFRASAAVRTQVDFSPGGNAFEAGYLGDGKLSFDAQGGLGNESVLGQRVTINSIHLSLYVRLCSSKPWARDIVLMLCFSCATLLSLLS</sequence>
<dbReference type="Gramene" id="KCW85721">
    <property type="protein sequence ID" value="KCW85721"/>
    <property type="gene ID" value="EUGRSUZ_B02484"/>
</dbReference>
<name>A0A059D5L7_EUCGR</name>
<gene>
    <name evidence="1" type="ORF">EUGRSUZ_B02484</name>
</gene>